<evidence type="ECO:0000256" key="1">
    <source>
        <dbReference type="ARBA" id="ARBA00022593"/>
    </source>
</evidence>
<evidence type="ECO:0000256" key="3">
    <source>
        <dbReference type="ARBA" id="ARBA00023140"/>
    </source>
</evidence>
<evidence type="ECO:0000256" key="5">
    <source>
        <dbReference type="SAM" id="Phobius"/>
    </source>
</evidence>
<sequence length="245" mass="27019">MSLLVTLSNDLEGRDKLTKWTQYASRALAYWVLTADPKSPVGQQLTALFKAVQSARKAFRVGKSFNYPAKITATIDNQKLDPFQKNLQLIQDLGMMTFFAFDNAAFFGSAKVLPIDSAQAMKNGGYFWFCANIAAFILNFQALQKEADKEAKLHQILETKKAEMTLSSETADDLLKQIDAVQSARWKKSLAVLKTTCDLIVSSNTAGVRLPERILGKKLNDGIIGIVGCISASVVLYNVADRKKA</sequence>
<dbReference type="Pfam" id="PF05648">
    <property type="entry name" value="PEX11"/>
    <property type="match status" value="1"/>
</dbReference>
<evidence type="ECO:0000256" key="2">
    <source>
        <dbReference type="ARBA" id="ARBA00023136"/>
    </source>
</evidence>
<dbReference type="PANTHER" id="PTHR12652">
    <property type="entry name" value="PEROXISOMAL BIOGENESIS FACTOR 11"/>
    <property type="match status" value="1"/>
</dbReference>
<evidence type="ECO:0000313" key="6">
    <source>
        <dbReference type="EMBL" id="OQR95375.1"/>
    </source>
</evidence>
<keyword evidence="2 5" id="KW-0472">Membrane</keyword>
<keyword evidence="7" id="KW-1185">Reference proteome</keyword>
<name>A0A1V9ZBJ9_9STRA</name>
<feature type="transmembrane region" description="Helical" evidence="5">
    <location>
        <begin position="219"/>
        <end position="240"/>
    </location>
</feature>
<dbReference type="InterPro" id="IPR008733">
    <property type="entry name" value="PEX11"/>
</dbReference>
<dbReference type="GO" id="GO:0005778">
    <property type="term" value="C:peroxisomal membrane"/>
    <property type="evidence" value="ECO:0007669"/>
    <property type="project" value="UniProtKB-SubCell"/>
</dbReference>
<accession>A0A1V9ZBJ9</accession>
<proteinExistence type="predicted"/>
<evidence type="ECO:0000313" key="7">
    <source>
        <dbReference type="Proteomes" id="UP000243217"/>
    </source>
</evidence>
<dbReference type="AlphaFoldDB" id="A0A1V9ZBJ9"/>
<evidence type="ECO:0008006" key="8">
    <source>
        <dbReference type="Google" id="ProtNLM"/>
    </source>
</evidence>
<comment type="subcellular location">
    <subcellularLocation>
        <location evidence="4">Peroxisome membrane</location>
    </subcellularLocation>
</comment>
<dbReference type="EMBL" id="JNBS01002122">
    <property type="protein sequence ID" value="OQR95375.1"/>
    <property type="molecule type" value="Genomic_DNA"/>
</dbReference>
<gene>
    <name evidence="6" type="ORF">THRCLA_07924</name>
</gene>
<evidence type="ECO:0000256" key="4">
    <source>
        <dbReference type="ARBA" id="ARBA00046271"/>
    </source>
</evidence>
<keyword evidence="5" id="KW-1133">Transmembrane helix</keyword>
<dbReference type="Proteomes" id="UP000243217">
    <property type="component" value="Unassembled WGS sequence"/>
</dbReference>
<keyword evidence="3" id="KW-0576">Peroxisome</keyword>
<dbReference type="STRING" id="74557.A0A1V9ZBJ9"/>
<dbReference type="OrthoDB" id="411017at2759"/>
<protein>
    <recommendedName>
        <fullName evidence="8">Peroxisomal biogenesis factor 11</fullName>
    </recommendedName>
</protein>
<keyword evidence="5" id="KW-0812">Transmembrane</keyword>
<reference evidence="6 7" key="1">
    <citation type="journal article" date="2014" name="Genome Biol. Evol.">
        <title>The secreted proteins of Achlya hypogyna and Thraustotheca clavata identify the ancestral oomycete secretome and reveal gene acquisitions by horizontal gene transfer.</title>
        <authorList>
            <person name="Misner I."/>
            <person name="Blouin N."/>
            <person name="Leonard G."/>
            <person name="Richards T.A."/>
            <person name="Lane C.E."/>
        </authorList>
    </citation>
    <scope>NUCLEOTIDE SEQUENCE [LARGE SCALE GENOMIC DNA]</scope>
    <source>
        <strain evidence="6 7">ATCC 34112</strain>
    </source>
</reference>
<dbReference type="PANTHER" id="PTHR12652:SF50">
    <property type="entry name" value="PEROXIN 11"/>
    <property type="match status" value="1"/>
</dbReference>
<keyword evidence="1" id="KW-0962">Peroxisome biogenesis</keyword>
<organism evidence="6 7">
    <name type="scientific">Thraustotheca clavata</name>
    <dbReference type="NCBI Taxonomy" id="74557"/>
    <lineage>
        <taxon>Eukaryota</taxon>
        <taxon>Sar</taxon>
        <taxon>Stramenopiles</taxon>
        <taxon>Oomycota</taxon>
        <taxon>Saprolegniomycetes</taxon>
        <taxon>Saprolegniales</taxon>
        <taxon>Achlyaceae</taxon>
        <taxon>Thraustotheca</taxon>
    </lineage>
</organism>
<dbReference type="GO" id="GO:0016559">
    <property type="term" value="P:peroxisome fission"/>
    <property type="evidence" value="ECO:0007669"/>
    <property type="project" value="InterPro"/>
</dbReference>
<comment type="caution">
    <text evidence="6">The sequence shown here is derived from an EMBL/GenBank/DDBJ whole genome shotgun (WGS) entry which is preliminary data.</text>
</comment>